<gene>
    <name evidence="8" type="ORF">DEBR0S4_12376G</name>
</gene>
<evidence type="ECO:0000313" key="9">
    <source>
        <dbReference type="Proteomes" id="UP000478008"/>
    </source>
</evidence>
<keyword evidence="7" id="KW-0496">Mitochondrion</keyword>
<name>A0A7D9CYV4_DEKBR</name>
<dbReference type="Proteomes" id="UP000478008">
    <property type="component" value="Unassembled WGS sequence"/>
</dbReference>
<comment type="subunit">
    <text evidence="4">Binds to the 5'UTR of the OLI1 mRNA.</text>
</comment>
<evidence type="ECO:0000256" key="7">
    <source>
        <dbReference type="ARBA" id="ARBA00023128"/>
    </source>
</evidence>
<reference evidence="8 9" key="1">
    <citation type="submission" date="2019-07" db="EMBL/GenBank/DDBJ databases">
        <authorList>
            <person name="Friedrich A."/>
            <person name="Schacherer J."/>
        </authorList>
    </citation>
    <scope>NUCLEOTIDE SEQUENCE [LARGE SCALE GENOMIC DNA]</scope>
</reference>
<evidence type="ECO:0000256" key="5">
    <source>
        <dbReference type="ARBA" id="ARBA00019258"/>
    </source>
</evidence>
<organism evidence="8 9">
    <name type="scientific">Dekkera bruxellensis</name>
    <name type="common">Brettanomyces custersii</name>
    <dbReference type="NCBI Taxonomy" id="5007"/>
    <lineage>
        <taxon>Eukaryota</taxon>
        <taxon>Fungi</taxon>
        <taxon>Dikarya</taxon>
        <taxon>Ascomycota</taxon>
        <taxon>Saccharomycotina</taxon>
        <taxon>Pichiomycetes</taxon>
        <taxon>Pichiales</taxon>
        <taxon>Pichiaceae</taxon>
        <taxon>Brettanomyces</taxon>
    </lineage>
</organism>
<dbReference type="EMBL" id="CABFWN010000004">
    <property type="protein sequence ID" value="VUG19177.1"/>
    <property type="molecule type" value="Genomic_DNA"/>
</dbReference>
<comment type="similarity">
    <text evidence="3">Belongs to the AEP2 family.</text>
</comment>
<sequence length="615" mass="71770">MNIHNGGVLCWRFVTIHKFASRKFATISLRTHPPHEDMSEGLSYEELEKFGDYLKSNGFQKFAANSDFQTAHLNENSFKFSGITLSSLLSHTSTTLLKTQLENTTTLRDIARSTKCRPVTYYKIKHNPEISYKNIVGQLRAALQNPDDNVIYNLMKYYVDAIPTFSKELDPSDVSLIIKRLTSYQLGIVKSFTIEQSNYSRLTNDFDMSSLLKLKGQSFFRVKRIILAFMQHTSLTIHDYDLIVRFFMKNLRYFDAINILADLETKILQNKQAHLTRYLWSTKLQLLCNSEEQTWQLQRYKLNKNRAQKIPEDYHYPYCKIINGQPDMRTIMLDLKKDNLIPNTDLCQSIILSIGKFGNTNMLEEFIEYMWKIDPTDEKPKPGALLHNDSELFPTFKLLRCIMLAYAYNSQITKAISTCNKFIEFYNLDFSRSQVYLETVLECVGLLSKNVFRDLQTGLWRNNVSRDEYEGAVMPLGQSIFDTIWKQCKSVSKTKKMFKLCLSFASLQTLLDNVPVIYQNALSLKSNATTAEATYTEDLLMSHLNKCRIRLSQNREFYQAEQLIKTFSVNENMKEILLQKLKQYQRRYLNRLGKEVSIRKQQRADDDDDEMLGLW</sequence>
<evidence type="ECO:0000313" key="8">
    <source>
        <dbReference type="EMBL" id="VUG19177.1"/>
    </source>
</evidence>
<evidence type="ECO:0000256" key="1">
    <source>
        <dbReference type="ARBA" id="ARBA00002412"/>
    </source>
</evidence>
<dbReference type="AlphaFoldDB" id="A0A7D9CYV4"/>
<dbReference type="GO" id="GO:0005739">
    <property type="term" value="C:mitochondrion"/>
    <property type="evidence" value="ECO:0007669"/>
    <property type="project" value="UniProtKB-SubCell"/>
</dbReference>
<protein>
    <recommendedName>
        <fullName evidence="5">ATPase expression protein 2, mitochondrial</fullName>
    </recommendedName>
</protein>
<comment type="function">
    <text evidence="1">Required for translation of the mitochondrial OLI1 transcript coding for the mitochondrial ATP synthase subunit 9.</text>
</comment>
<evidence type="ECO:0000256" key="3">
    <source>
        <dbReference type="ARBA" id="ARBA00009790"/>
    </source>
</evidence>
<proteinExistence type="inferred from homology"/>
<evidence type="ECO:0000256" key="4">
    <source>
        <dbReference type="ARBA" id="ARBA00011657"/>
    </source>
</evidence>
<evidence type="ECO:0000256" key="2">
    <source>
        <dbReference type="ARBA" id="ARBA00004173"/>
    </source>
</evidence>
<accession>A0A7D9CYV4</accession>
<keyword evidence="9" id="KW-1185">Reference proteome</keyword>
<comment type="subcellular location">
    <subcellularLocation>
        <location evidence="2">Mitochondrion</location>
    </subcellularLocation>
</comment>
<keyword evidence="6" id="KW-0809">Transit peptide</keyword>
<dbReference type="InterPro" id="IPR024319">
    <property type="entry name" value="ATPase_expression_mit"/>
</dbReference>
<dbReference type="Pfam" id="PF12921">
    <property type="entry name" value="ATP13"/>
    <property type="match status" value="1"/>
</dbReference>
<evidence type="ECO:0000256" key="6">
    <source>
        <dbReference type="ARBA" id="ARBA00022946"/>
    </source>
</evidence>